<dbReference type="RefSeq" id="WP_043064603.1">
    <property type="nucleotide sequence ID" value="NZ_BJOA01000129.1"/>
</dbReference>
<dbReference type="OrthoDB" id="9786074at2"/>
<dbReference type="Gene3D" id="2.40.10.170">
    <property type="match status" value="1"/>
</dbReference>
<evidence type="ECO:0000259" key="1">
    <source>
        <dbReference type="SMART" id="SM01058"/>
    </source>
</evidence>
<proteinExistence type="predicted"/>
<accession>A0A0M0H4H6</accession>
<dbReference type="SMART" id="SM01058">
    <property type="entry name" value="CarD_TRCF"/>
    <property type="match status" value="1"/>
</dbReference>
<feature type="domain" description="CarD-like/TRCF RNAP-interacting" evidence="1">
    <location>
        <begin position="6"/>
        <end position="116"/>
    </location>
</feature>
<dbReference type="PANTHER" id="PTHR38447:SF1">
    <property type="entry name" value="RNA POLYMERASE-BINDING TRANSCRIPTION FACTOR CARD"/>
    <property type="match status" value="1"/>
</dbReference>
<dbReference type="PANTHER" id="PTHR38447">
    <property type="entry name" value="TRANSCRIPTION FACTOR YDEB-RELATED"/>
    <property type="match status" value="1"/>
</dbReference>
<dbReference type="InterPro" id="IPR003711">
    <property type="entry name" value="CarD-like/TRCF_RID"/>
</dbReference>
<evidence type="ECO:0000313" key="2">
    <source>
        <dbReference type="EMBL" id="KON96979.1"/>
    </source>
</evidence>
<name>A0A0M0H4H6_ANEMI</name>
<dbReference type="EMBL" id="LGUG01000004">
    <property type="protein sequence ID" value="KON96979.1"/>
    <property type="molecule type" value="Genomic_DNA"/>
</dbReference>
<evidence type="ECO:0000313" key="3">
    <source>
        <dbReference type="Proteomes" id="UP000037269"/>
    </source>
</evidence>
<reference evidence="2 3" key="1">
    <citation type="submission" date="2015-07" db="EMBL/GenBank/DDBJ databases">
        <title>Fjat-14205 dsm 2895.</title>
        <authorList>
            <person name="Liu B."/>
            <person name="Wang J."/>
            <person name="Zhu Y."/>
            <person name="Liu G."/>
            <person name="Chen Q."/>
            <person name="Chen Z."/>
            <person name="Lan J."/>
            <person name="Che J."/>
            <person name="Ge C."/>
            <person name="Shi H."/>
            <person name="Pan Z."/>
            <person name="Liu X."/>
        </authorList>
    </citation>
    <scope>NUCLEOTIDE SEQUENCE [LARGE SCALE GENOMIC DNA]</scope>
    <source>
        <strain evidence="2 3">DSM 2895</strain>
    </source>
</reference>
<dbReference type="GeneID" id="42306932"/>
<dbReference type="Pfam" id="PF02559">
    <property type="entry name" value="CarD_TRCF_RID"/>
    <property type="match status" value="1"/>
</dbReference>
<sequence length="164" mass="18681">MEVDFLFQVGDKIVYPMHGAGVIEAVEEKEILGEKQQYYIINMPIGNMQVMVPVEKVSPLGIRLVVDMFTMENVLFVFHHGESDALLPWGQRYRINTDKMRTGDVHEGAEVVRDLMRRSQEKALNTSEKRMLDSAKQILISELVLVKGVTENQANDLLNYAGDR</sequence>
<gene>
    <name evidence="2" type="ORF">AF333_17340</name>
</gene>
<dbReference type="InterPro" id="IPR042215">
    <property type="entry name" value="CarD-like_C"/>
</dbReference>
<dbReference type="InterPro" id="IPR036101">
    <property type="entry name" value="CarD-like/TRCF_RID_sf"/>
</dbReference>
<dbReference type="STRING" id="47500.AF333_17340"/>
<dbReference type="Proteomes" id="UP000037269">
    <property type="component" value="Unassembled WGS sequence"/>
</dbReference>
<keyword evidence="3" id="KW-1185">Reference proteome</keyword>
<dbReference type="InterPro" id="IPR048792">
    <property type="entry name" value="CarD_C"/>
</dbReference>
<dbReference type="SUPFAM" id="SSF141259">
    <property type="entry name" value="CarD-like"/>
    <property type="match status" value="1"/>
</dbReference>
<dbReference type="AlphaFoldDB" id="A0A0M0H4H6"/>
<dbReference type="GO" id="GO:0009303">
    <property type="term" value="P:rRNA transcription"/>
    <property type="evidence" value="ECO:0007669"/>
    <property type="project" value="TreeGrafter"/>
</dbReference>
<protein>
    <submittedName>
        <fullName evidence="2">Transcription factor YdeB</fullName>
    </submittedName>
</protein>
<comment type="caution">
    <text evidence="2">The sequence shown here is derived from an EMBL/GenBank/DDBJ whole genome shotgun (WGS) entry which is preliminary data.</text>
</comment>
<dbReference type="Pfam" id="PF21095">
    <property type="entry name" value="CarD_C"/>
    <property type="match status" value="1"/>
</dbReference>
<dbReference type="Gene3D" id="1.20.58.1290">
    <property type="entry name" value="CarD-like, C-terminal domain"/>
    <property type="match status" value="1"/>
</dbReference>
<dbReference type="PATRIC" id="fig|47500.12.peg.7257"/>
<dbReference type="InterPro" id="IPR052531">
    <property type="entry name" value="CarD-like_regulator"/>
</dbReference>
<organism evidence="2 3">
    <name type="scientific">Aneurinibacillus migulanus</name>
    <name type="common">Bacillus migulanus</name>
    <dbReference type="NCBI Taxonomy" id="47500"/>
    <lineage>
        <taxon>Bacteria</taxon>
        <taxon>Bacillati</taxon>
        <taxon>Bacillota</taxon>
        <taxon>Bacilli</taxon>
        <taxon>Bacillales</taxon>
        <taxon>Paenibacillaceae</taxon>
        <taxon>Aneurinibacillus group</taxon>
        <taxon>Aneurinibacillus</taxon>
    </lineage>
</organism>